<feature type="transmembrane region" description="Helical" evidence="7">
    <location>
        <begin position="12"/>
        <end position="33"/>
    </location>
</feature>
<name>A0A830EHP0_9CREN</name>
<feature type="transmembrane region" description="Helical" evidence="7">
    <location>
        <begin position="117"/>
        <end position="142"/>
    </location>
</feature>
<dbReference type="InterPro" id="IPR000515">
    <property type="entry name" value="MetI-like"/>
</dbReference>
<dbReference type="RefSeq" id="WP_188603207.1">
    <property type="nucleotide sequence ID" value="NZ_AP026830.1"/>
</dbReference>
<dbReference type="PANTHER" id="PTHR30465">
    <property type="entry name" value="INNER MEMBRANE ABC TRANSPORTER"/>
    <property type="match status" value="1"/>
</dbReference>
<sequence length="369" mass="41398">MGLARTLAVRAATLVVLLFIVLFVISFALAGPASKILKDEIMMEAKSIVMNLMLHGHYNSTQVQQIENQIITELENAYGLNKPPVIRTLYIMYNMVMFNWGYSYFPSEYGNIGGGKVVDIVLSALPGTILLDTFGILLSAFIGIEIGLRSALKYGSRSDKAVMYYAALANGIPQWWLGIVMLLIFSFYLAQIHSPIYFPTGGIISPRYYETWLLDPVKVFMIPQAVLDLLWHFALPLITVLLINVGGWAYFARTVVLNISQEDFVNFAKIKGLPESQIVNRYILRPAAPSILTSIFITIPFIIFGGFLVTEMVFHWWGLGYVYNIAIVGSPVPDLPVVVALTYASTLLYIVIIFIMEIVYIMLDPRLRE</sequence>
<evidence type="ECO:0000256" key="2">
    <source>
        <dbReference type="ARBA" id="ARBA00022448"/>
    </source>
</evidence>
<feature type="transmembrane region" description="Helical" evidence="7">
    <location>
        <begin position="162"/>
        <end position="189"/>
    </location>
</feature>
<dbReference type="PROSITE" id="PS50928">
    <property type="entry name" value="ABC_TM1"/>
    <property type="match status" value="1"/>
</dbReference>
<evidence type="ECO:0000256" key="3">
    <source>
        <dbReference type="ARBA" id="ARBA00022475"/>
    </source>
</evidence>
<organism evidence="10 11">
    <name type="scientific">Vulcanisaeta souniana JCM 11219</name>
    <dbReference type="NCBI Taxonomy" id="1293586"/>
    <lineage>
        <taxon>Archaea</taxon>
        <taxon>Thermoproteota</taxon>
        <taxon>Thermoprotei</taxon>
        <taxon>Thermoproteales</taxon>
        <taxon>Thermoproteaceae</taxon>
        <taxon>Vulcanisaeta</taxon>
    </lineage>
</organism>
<evidence type="ECO:0000256" key="7">
    <source>
        <dbReference type="RuleBase" id="RU363032"/>
    </source>
</evidence>
<dbReference type="InterPro" id="IPR035906">
    <property type="entry name" value="MetI-like_sf"/>
</dbReference>
<keyword evidence="2 7" id="KW-0813">Transport</keyword>
<feature type="transmembrane region" description="Helical" evidence="7">
    <location>
        <begin position="291"/>
        <end position="317"/>
    </location>
</feature>
<keyword evidence="3" id="KW-1003">Cell membrane</keyword>
<evidence type="ECO:0000313" key="11">
    <source>
        <dbReference type="Proteomes" id="UP000657075"/>
    </source>
</evidence>
<keyword evidence="12" id="KW-1185">Reference proteome</keyword>
<keyword evidence="6 7" id="KW-0472">Membrane</keyword>
<keyword evidence="4 7" id="KW-0812">Transmembrane</keyword>
<evidence type="ECO:0000259" key="8">
    <source>
        <dbReference type="PROSITE" id="PS50928"/>
    </source>
</evidence>
<comment type="subcellular location">
    <subcellularLocation>
        <location evidence="1 7">Cell membrane</location>
        <topology evidence="1 7">Multi-pass membrane protein</topology>
    </subcellularLocation>
</comment>
<dbReference type="Proteomes" id="UP000657075">
    <property type="component" value="Unassembled WGS sequence"/>
</dbReference>
<evidence type="ECO:0000256" key="1">
    <source>
        <dbReference type="ARBA" id="ARBA00004651"/>
    </source>
</evidence>
<dbReference type="Pfam" id="PF00528">
    <property type="entry name" value="BPD_transp_1"/>
    <property type="match status" value="1"/>
</dbReference>
<dbReference type="GO" id="GO:0005886">
    <property type="term" value="C:plasma membrane"/>
    <property type="evidence" value="ECO:0007669"/>
    <property type="project" value="UniProtKB-SubCell"/>
</dbReference>
<dbReference type="SUPFAM" id="SSF161098">
    <property type="entry name" value="MetI-like"/>
    <property type="match status" value="1"/>
</dbReference>
<comment type="similarity">
    <text evidence="7">Belongs to the binding-protein-dependent transport system permease family.</text>
</comment>
<dbReference type="EMBL" id="BMNM01000004">
    <property type="protein sequence ID" value="GGI77631.1"/>
    <property type="molecule type" value="Genomic_DNA"/>
</dbReference>
<dbReference type="CDD" id="cd06261">
    <property type="entry name" value="TM_PBP2"/>
    <property type="match status" value="1"/>
</dbReference>
<protein>
    <submittedName>
        <fullName evidence="10">Peptide ABC transporter permease</fullName>
    </submittedName>
</protein>
<dbReference type="AlphaFoldDB" id="A0A830EHP0"/>
<gene>
    <name evidence="10" type="ORF">GCM10007112_13090</name>
    <name evidence="9" type="ORF">Vsou_25970</name>
</gene>
<feature type="transmembrane region" description="Helical" evidence="7">
    <location>
        <begin position="337"/>
        <end position="363"/>
    </location>
</feature>
<dbReference type="GO" id="GO:0055085">
    <property type="term" value="P:transmembrane transport"/>
    <property type="evidence" value="ECO:0007669"/>
    <property type="project" value="InterPro"/>
</dbReference>
<evidence type="ECO:0000256" key="4">
    <source>
        <dbReference type="ARBA" id="ARBA00022692"/>
    </source>
</evidence>
<reference evidence="12" key="3">
    <citation type="submission" date="2022-09" db="EMBL/GenBank/DDBJ databases">
        <title>Complete genome sequence of Vulcanisaeta souniana.</title>
        <authorList>
            <person name="Kato S."/>
            <person name="Itoh T."/>
            <person name="Ohkuma M."/>
        </authorList>
    </citation>
    <scope>NUCLEOTIDE SEQUENCE [LARGE SCALE GENOMIC DNA]</scope>
    <source>
        <strain evidence="12">JCM 11219</strain>
    </source>
</reference>
<dbReference type="Proteomes" id="UP001060771">
    <property type="component" value="Chromosome"/>
</dbReference>
<reference evidence="10" key="1">
    <citation type="journal article" date="2014" name="Int. J. Syst. Evol. Microbiol.">
        <title>Complete genome sequence of Corynebacterium casei LMG S-19264T (=DSM 44701T), isolated from a smear-ripened cheese.</title>
        <authorList>
            <consortium name="US DOE Joint Genome Institute (JGI-PGF)"/>
            <person name="Walter F."/>
            <person name="Albersmeier A."/>
            <person name="Kalinowski J."/>
            <person name="Ruckert C."/>
        </authorList>
    </citation>
    <scope>NUCLEOTIDE SEQUENCE</scope>
    <source>
        <strain evidence="10">JCM 11219</strain>
    </source>
</reference>
<dbReference type="GeneID" id="76208137"/>
<evidence type="ECO:0000313" key="10">
    <source>
        <dbReference type="EMBL" id="GGI77631.1"/>
    </source>
</evidence>
<feature type="domain" description="ABC transmembrane type-1" evidence="8">
    <location>
        <begin position="125"/>
        <end position="360"/>
    </location>
</feature>
<evidence type="ECO:0000256" key="6">
    <source>
        <dbReference type="ARBA" id="ARBA00023136"/>
    </source>
</evidence>
<evidence type="ECO:0000313" key="12">
    <source>
        <dbReference type="Proteomes" id="UP001060771"/>
    </source>
</evidence>
<accession>A0A830EHP0</accession>
<feature type="transmembrane region" description="Helical" evidence="7">
    <location>
        <begin position="229"/>
        <end position="251"/>
    </location>
</feature>
<dbReference type="OrthoDB" id="44105at2157"/>
<dbReference type="PANTHER" id="PTHR30465:SF45">
    <property type="entry name" value="BINDING-PROTEIN-DEPENDENT TRANSPORT SYSTEMS INNER MEMBRANE COMPONENT"/>
    <property type="match status" value="1"/>
</dbReference>
<reference evidence="9" key="4">
    <citation type="journal article" date="2023" name="Microbiol. Resour. Announc.">
        <title>Complete Genome Sequence of Vulcanisaeta souniana Strain IC-059, a Hyperthermophilic Archaeon Isolated from Hot Spring Water in Japan.</title>
        <authorList>
            <person name="Kato S."/>
            <person name="Itoh T."/>
            <person name="Wu L."/>
            <person name="Ma J."/>
            <person name="Ohkuma M."/>
        </authorList>
    </citation>
    <scope>NUCLEOTIDE SEQUENCE</scope>
    <source>
        <strain evidence="9">JCM 11219</strain>
    </source>
</reference>
<evidence type="ECO:0000256" key="5">
    <source>
        <dbReference type="ARBA" id="ARBA00022989"/>
    </source>
</evidence>
<dbReference type="EMBL" id="AP026830">
    <property type="protein sequence ID" value="BDR93504.1"/>
    <property type="molecule type" value="Genomic_DNA"/>
</dbReference>
<evidence type="ECO:0000313" key="9">
    <source>
        <dbReference type="EMBL" id="BDR93504.1"/>
    </source>
</evidence>
<keyword evidence="5 7" id="KW-1133">Transmembrane helix</keyword>
<reference evidence="10" key="2">
    <citation type="submission" date="2020-09" db="EMBL/GenBank/DDBJ databases">
        <authorList>
            <person name="Sun Q."/>
            <person name="Ohkuma M."/>
        </authorList>
    </citation>
    <scope>NUCLEOTIDE SEQUENCE</scope>
    <source>
        <strain evidence="10">JCM 11219</strain>
    </source>
</reference>
<proteinExistence type="inferred from homology"/>